<dbReference type="PROSITE" id="PS51194">
    <property type="entry name" value="HELICASE_CTER"/>
    <property type="match status" value="1"/>
</dbReference>
<dbReference type="WBParaSite" id="SBAD_0000257001-mRNA-1">
    <property type="protein sequence ID" value="SBAD_0000257001-mRNA-1"/>
    <property type="gene ID" value="SBAD_0000257001"/>
</dbReference>
<dbReference type="PANTHER" id="PTHR12131:SF1">
    <property type="entry name" value="ATP-DEPENDENT RNA HELICASE SUPV3L1, MITOCHONDRIAL-RELATED"/>
    <property type="match status" value="1"/>
</dbReference>
<keyword evidence="8" id="KW-1185">Reference proteome</keyword>
<dbReference type="GO" id="GO:0016787">
    <property type="term" value="F:hydrolase activity"/>
    <property type="evidence" value="ECO:0007669"/>
    <property type="project" value="UniProtKB-KW"/>
</dbReference>
<dbReference type="OrthoDB" id="64767at2759"/>
<dbReference type="InterPro" id="IPR001650">
    <property type="entry name" value="Helicase_C-like"/>
</dbReference>
<evidence type="ECO:0000313" key="8">
    <source>
        <dbReference type="Proteomes" id="UP000270296"/>
    </source>
</evidence>
<dbReference type="SMART" id="SM00490">
    <property type="entry name" value="HELICc"/>
    <property type="match status" value="1"/>
</dbReference>
<dbReference type="CDD" id="cd18795">
    <property type="entry name" value="SF2_C_Ski2"/>
    <property type="match status" value="1"/>
</dbReference>
<reference evidence="9" key="1">
    <citation type="submission" date="2016-06" db="UniProtKB">
        <authorList>
            <consortium name="WormBaseParasite"/>
        </authorList>
    </citation>
    <scope>IDENTIFICATION</scope>
</reference>
<dbReference type="Proteomes" id="UP000270296">
    <property type="component" value="Unassembled WGS sequence"/>
</dbReference>
<dbReference type="InterPro" id="IPR050699">
    <property type="entry name" value="RNA-DNA_Helicase"/>
</dbReference>
<dbReference type="GO" id="GO:0003724">
    <property type="term" value="F:RNA helicase activity"/>
    <property type="evidence" value="ECO:0007669"/>
    <property type="project" value="UniProtKB-EC"/>
</dbReference>
<keyword evidence="4" id="KW-0067">ATP-binding</keyword>
<evidence type="ECO:0000256" key="1">
    <source>
        <dbReference type="ARBA" id="ARBA00022741"/>
    </source>
</evidence>
<keyword evidence="2" id="KW-0378">Hydrolase</keyword>
<evidence type="ECO:0000256" key="5">
    <source>
        <dbReference type="ARBA" id="ARBA00047984"/>
    </source>
</evidence>
<dbReference type="Gene3D" id="3.40.50.300">
    <property type="entry name" value="P-loop containing nucleotide triphosphate hydrolases"/>
    <property type="match status" value="1"/>
</dbReference>
<comment type="catalytic activity">
    <reaction evidence="5">
        <text>ATP + H2O = ADP + phosphate + H(+)</text>
        <dbReference type="Rhea" id="RHEA:13065"/>
        <dbReference type="ChEBI" id="CHEBI:15377"/>
        <dbReference type="ChEBI" id="CHEBI:15378"/>
        <dbReference type="ChEBI" id="CHEBI:30616"/>
        <dbReference type="ChEBI" id="CHEBI:43474"/>
        <dbReference type="ChEBI" id="CHEBI:456216"/>
        <dbReference type="EC" id="3.6.4.13"/>
    </reaction>
</comment>
<evidence type="ECO:0000256" key="3">
    <source>
        <dbReference type="ARBA" id="ARBA00022806"/>
    </source>
</evidence>
<dbReference type="GO" id="GO:0005524">
    <property type="term" value="F:ATP binding"/>
    <property type="evidence" value="ECO:0007669"/>
    <property type="project" value="UniProtKB-KW"/>
</dbReference>
<proteinExistence type="predicted"/>
<evidence type="ECO:0000313" key="9">
    <source>
        <dbReference type="WBParaSite" id="SBAD_0000257001-mRNA-1"/>
    </source>
</evidence>
<keyword evidence="3" id="KW-0347">Helicase</keyword>
<feature type="domain" description="Helicase C-terminal" evidence="6">
    <location>
        <begin position="1"/>
        <end position="134"/>
    </location>
</feature>
<evidence type="ECO:0000313" key="7">
    <source>
        <dbReference type="EMBL" id="VDO97672.1"/>
    </source>
</evidence>
<dbReference type="Pfam" id="PF00271">
    <property type="entry name" value="Helicase_C"/>
    <property type="match status" value="1"/>
</dbReference>
<dbReference type="EMBL" id="UZAM01007233">
    <property type="protein sequence ID" value="VDO97672.1"/>
    <property type="molecule type" value="Genomic_DNA"/>
</dbReference>
<dbReference type="GO" id="GO:0070478">
    <property type="term" value="P:nuclear-transcribed mRNA catabolic process, 3'-5' exonucleolytic nonsense-mediated decay"/>
    <property type="evidence" value="ECO:0007669"/>
    <property type="project" value="TreeGrafter"/>
</dbReference>
<dbReference type="InterPro" id="IPR027417">
    <property type="entry name" value="P-loop_NTPase"/>
</dbReference>
<evidence type="ECO:0000256" key="2">
    <source>
        <dbReference type="ARBA" id="ARBA00022801"/>
    </source>
</evidence>
<dbReference type="SUPFAM" id="SSF52540">
    <property type="entry name" value="P-loop containing nucleoside triphosphate hydrolases"/>
    <property type="match status" value="1"/>
</dbReference>
<dbReference type="PANTHER" id="PTHR12131">
    <property type="entry name" value="ATP-DEPENDENT RNA AND DNA HELICASE"/>
    <property type="match status" value="1"/>
</dbReference>
<accession>A0A183IFQ9</accession>
<dbReference type="GO" id="GO:0055087">
    <property type="term" value="C:Ski complex"/>
    <property type="evidence" value="ECO:0007669"/>
    <property type="project" value="TreeGrafter"/>
</dbReference>
<evidence type="ECO:0000259" key="6">
    <source>
        <dbReference type="PROSITE" id="PS51194"/>
    </source>
</evidence>
<organism evidence="9">
    <name type="scientific">Soboliphyme baturini</name>
    <dbReference type="NCBI Taxonomy" id="241478"/>
    <lineage>
        <taxon>Eukaryota</taxon>
        <taxon>Metazoa</taxon>
        <taxon>Ecdysozoa</taxon>
        <taxon>Nematoda</taxon>
        <taxon>Enoplea</taxon>
        <taxon>Dorylaimia</taxon>
        <taxon>Dioctophymatida</taxon>
        <taxon>Dioctophymatoidea</taxon>
        <taxon>Soboliphymatidae</taxon>
        <taxon>Soboliphyme</taxon>
    </lineage>
</organism>
<keyword evidence="1" id="KW-0547">Nucleotide-binding</keyword>
<sequence length="243" mass="27759">MKELSLRGIAVHHSGILPFMREAVELLFHEGLIKALFATETFAMGVNMPARTVVFDSLRKHDGMNFRYLLPGEYTQMAGRAGRRGLDSTGTVIIVCRPMMKPTDVLVLETMILLVCADLKFDLIDSRSLFFDVYGSPDPLISRFRVTYSMVLNLFHAQPLEPEQMLQRSYVENDPYRYRLRKLDVIRSLVKKLNNLKLKFSCEACTNEQLHEFYEIASSLAEMSKMACKDGIDAFSRSRRSGT</sequence>
<reference evidence="7 8" key="2">
    <citation type="submission" date="2018-11" db="EMBL/GenBank/DDBJ databases">
        <authorList>
            <consortium name="Pathogen Informatics"/>
        </authorList>
    </citation>
    <scope>NUCLEOTIDE SEQUENCE [LARGE SCALE GENOMIC DNA]</scope>
</reference>
<protein>
    <submittedName>
        <fullName evidence="9">Helicase C-terminal domain-containing protein</fullName>
    </submittedName>
</protein>
<dbReference type="AlphaFoldDB" id="A0A183IFQ9"/>
<name>A0A183IFQ9_9BILA</name>
<gene>
    <name evidence="7" type="ORF">SBAD_LOCUS2453</name>
</gene>
<evidence type="ECO:0000256" key="4">
    <source>
        <dbReference type="ARBA" id="ARBA00022840"/>
    </source>
</evidence>